<name>A0A9P7XS87_9FUNG</name>
<reference evidence="2" key="1">
    <citation type="submission" date="2021-06" db="EMBL/GenBank/DDBJ databases">
        <title>Genome Sequence of Mortierella hyaline Strain SCG-10, a Cold-Adapted, Nitrate-Reducing Fungus Isolated from Soil in Minnesota, USA.</title>
        <authorList>
            <person name="Aldossari N."/>
        </authorList>
    </citation>
    <scope>NUCLEOTIDE SEQUENCE</scope>
    <source>
        <strain evidence="2">SCG-10</strain>
    </source>
</reference>
<dbReference type="EMBL" id="JAHRHY010000010">
    <property type="protein sequence ID" value="KAG9066319.1"/>
    <property type="molecule type" value="Genomic_DNA"/>
</dbReference>
<feature type="compositionally biased region" description="Low complexity" evidence="1">
    <location>
        <begin position="264"/>
        <end position="274"/>
    </location>
</feature>
<evidence type="ECO:0000313" key="2">
    <source>
        <dbReference type="EMBL" id="KAG9066319.1"/>
    </source>
</evidence>
<accession>A0A9P7XS87</accession>
<evidence type="ECO:0000256" key="1">
    <source>
        <dbReference type="SAM" id="MobiDB-lite"/>
    </source>
</evidence>
<comment type="caution">
    <text evidence="2">The sequence shown here is derived from an EMBL/GenBank/DDBJ whole genome shotgun (WGS) entry which is preliminary data.</text>
</comment>
<dbReference type="Pfam" id="PF07818">
    <property type="entry name" value="HCNGP"/>
    <property type="match status" value="1"/>
</dbReference>
<dbReference type="PANTHER" id="PTHR13464:SF0">
    <property type="entry name" value="SAP30-BINDING PROTEIN"/>
    <property type="match status" value="1"/>
</dbReference>
<keyword evidence="3" id="KW-1185">Reference proteome</keyword>
<organism evidence="2 3">
    <name type="scientific">Linnemannia hyalina</name>
    <dbReference type="NCBI Taxonomy" id="64524"/>
    <lineage>
        <taxon>Eukaryota</taxon>
        <taxon>Fungi</taxon>
        <taxon>Fungi incertae sedis</taxon>
        <taxon>Mucoromycota</taxon>
        <taxon>Mortierellomycotina</taxon>
        <taxon>Mortierellomycetes</taxon>
        <taxon>Mortierellales</taxon>
        <taxon>Mortierellaceae</taxon>
        <taxon>Linnemannia</taxon>
    </lineage>
</organism>
<feature type="region of interest" description="Disordered" evidence="1">
    <location>
        <begin position="249"/>
        <end position="307"/>
    </location>
</feature>
<dbReference type="AlphaFoldDB" id="A0A9P7XS87"/>
<feature type="compositionally biased region" description="Basic and acidic residues" evidence="1">
    <location>
        <begin position="94"/>
        <end position="103"/>
    </location>
</feature>
<protein>
    <recommendedName>
        <fullName evidence="4">HCNGP-domain-containing protein</fullName>
    </recommendedName>
</protein>
<gene>
    <name evidence="2" type="ORF">KI688_001542</name>
</gene>
<dbReference type="GO" id="GO:0005634">
    <property type="term" value="C:nucleus"/>
    <property type="evidence" value="ECO:0007669"/>
    <property type="project" value="TreeGrafter"/>
</dbReference>
<dbReference type="PANTHER" id="PTHR13464">
    <property type="entry name" value="TRANSCRIPTIONAL REGULATOR PROTEIN HCNGP"/>
    <property type="match status" value="1"/>
</dbReference>
<feature type="compositionally biased region" description="Polar residues" evidence="1">
    <location>
        <begin position="63"/>
        <end position="80"/>
    </location>
</feature>
<proteinExistence type="predicted"/>
<dbReference type="Proteomes" id="UP000707451">
    <property type="component" value="Unassembled WGS sequence"/>
</dbReference>
<evidence type="ECO:0008006" key="4">
    <source>
        <dbReference type="Google" id="ProtNLM"/>
    </source>
</evidence>
<dbReference type="InterPro" id="IPR012479">
    <property type="entry name" value="SAP30BP"/>
</dbReference>
<dbReference type="OrthoDB" id="1714508at2759"/>
<evidence type="ECO:0000313" key="3">
    <source>
        <dbReference type="Proteomes" id="UP000707451"/>
    </source>
</evidence>
<dbReference type="GO" id="GO:0006355">
    <property type="term" value="P:regulation of DNA-templated transcription"/>
    <property type="evidence" value="ECO:0007669"/>
    <property type="project" value="InterPro"/>
</dbReference>
<feature type="region of interest" description="Disordered" evidence="1">
    <location>
        <begin position="58"/>
        <end position="113"/>
    </location>
</feature>
<sequence length="307" mass="33027">MPRTLYVTGDTGAVVTCDISRKPSMPKISDNNQAFYTLFAHLLGFRYGSGTPLPADHSAASDVFNTPTTGRSPRVPQTSRVPIADEAREEDNDGEKGSEHADGDLEGAGGHGSRSALMRALLRPKPIPGVENFGIPPSPESEVNPDVQAKIEQFHKVKTRGIHFNESLMKNKNFRNPRIYQTLVEAAGLNEIGTNFPKSEFFDIEGYGPESYATGIAEAQKQASEKLAQQQAMGRTHIQFVTGSTVPPGVAIVPPPSGQQVVRSHSGMASTSSSGIVAPGGAQRPRKSKWDTTQPAADDQSSKRSRF</sequence>